<sequence length="303" mass="34628">MSGSAMNRHEDIRKETFQQSKFDPMKSKFGMFSHPGFLATTEDTYARPLRNHRDSEGKVTLGPKNFMVSTTKSNQNGGCFSVPNYECDLYEDPPRVYQIEKARAERMYKTNGSAWKHSGIHIDQQYPYNYAPDPIKSVKNHREPDFTVKTGPKGFFTAPPKKGSSTPGITIGKVPEHVADPYESYENWLKSEKLKQKSKRLYGDFKSTSHGQKNFTDNRDLFKKGNDGKGWKKYDYDGANHQKPFMATCPIGFTIEKYPEHVSNAVREISETRKIEKPWKHTGVLGSVPSRSVAKLLYQDYMA</sequence>
<comment type="similarity">
    <text evidence="4">Belongs to the CFAP96 family.</text>
</comment>
<evidence type="ECO:0000313" key="7">
    <source>
        <dbReference type="EMBL" id="OMJ79037.1"/>
    </source>
</evidence>
<evidence type="ECO:0000256" key="4">
    <source>
        <dbReference type="ARBA" id="ARBA00035656"/>
    </source>
</evidence>
<dbReference type="Pfam" id="PF15239">
    <property type="entry name" value="CFAP96-like"/>
    <property type="match status" value="1"/>
</dbReference>
<evidence type="ECO:0000256" key="3">
    <source>
        <dbReference type="ARBA" id="ARBA00023212"/>
    </source>
</evidence>
<dbReference type="GO" id="GO:0005881">
    <property type="term" value="C:cytoplasmic microtubule"/>
    <property type="evidence" value="ECO:0007669"/>
    <property type="project" value="TreeGrafter"/>
</dbReference>
<dbReference type="EMBL" id="MPUH01000491">
    <property type="protein sequence ID" value="OMJ79037.1"/>
    <property type="molecule type" value="Genomic_DNA"/>
</dbReference>
<gene>
    <name evidence="7" type="ORF">SteCoe_21020</name>
</gene>
<accession>A0A1R2BQN0</accession>
<dbReference type="PANTHER" id="PTHR31144">
    <property type="entry name" value="UPF0602 PROTEIN C4ORF47"/>
    <property type="match status" value="1"/>
</dbReference>
<protein>
    <recommendedName>
        <fullName evidence="5">Cilia-and flagella-associated protein 96</fullName>
    </recommendedName>
</protein>
<dbReference type="AlphaFoldDB" id="A0A1R2BQN0"/>
<reference evidence="7 8" key="1">
    <citation type="submission" date="2016-11" db="EMBL/GenBank/DDBJ databases">
        <title>The macronuclear genome of Stentor coeruleus: a giant cell with tiny introns.</title>
        <authorList>
            <person name="Slabodnick M."/>
            <person name="Ruby J.G."/>
            <person name="Reiff S.B."/>
            <person name="Swart E.C."/>
            <person name="Gosai S."/>
            <person name="Prabakaran S."/>
            <person name="Witkowska E."/>
            <person name="Larue G.E."/>
            <person name="Fisher S."/>
            <person name="Freeman R.M."/>
            <person name="Gunawardena J."/>
            <person name="Chu W."/>
            <person name="Stover N.A."/>
            <person name="Gregory B.D."/>
            <person name="Nowacki M."/>
            <person name="Derisi J."/>
            <person name="Roy S.W."/>
            <person name="Marshall W.F."/>
            <person name="Sood P."/>
        </authorList>
    </citation>
    <scope>NUCLEOTIDE SEQUENCE [LARGE SCALE GENOMIC DNA]</scope>
    <source>
        <strain evidence="7">WM001</strain>
    </source>
</reference>
<dbReference type="Proteomes" id="UP000187209">
    <property type="component" value="Unassembled WGS sequence"/>
</dbReference>
<comment type="caution">
    <text evidence="7">The sequence shown here is derived from an EMBL/GenBank/DDBJ whole genome shotgun (WGS) entry which is preliminary data.</text>
</comment>
<keyword evidence="8" id="KW-1185">Reference proteome</keyword>
<name>A0A1R2BQN0_9CILI</name>
<comment type="subcellular location">
    <subcellularLocation>
        <location evidence="1">Cytoplasm</location>
        <location evidence="1">Cytoskeleton</location>
        <location evidence="1">Microtubule organizing center</location>
        <location evidence="1">Centrosome</location>
    </subcellularLocation>
</comment>
<keyword evidence="3" id="KW-0206">Cytoskeleton</keyword>
<evidence type="ECO:0000256" key="2">
    <source>
        <dbReference type="ARBA" id="ARBA00022490"/>
    </source>
</evidence>
<dbReference type="InterPro" id="IPR029358">
    <property type="entry name" value="CFAP96"/>
</dbReference>
<organism evidence="7 8">
    <name type="scientific">Stentor coeruleus</name>
    <dbReference type="NCBI Taxonomy" id="5963"/>
    <lineage>
        <taxon>Eukaryota</taxon>
        <taxon>Sar</taxon>
        <taxon>Alveolata</taxon>
        <taxon>Ciliophora</taxon>
        <taxon>Postciliodesmatophora</taxon>
        <taxon>Heterotrichea</taxon>
        <taxon>Heterotrichida</taxon>
        <taxon>Stentoridae</taxon>
        <taxon>Stentor</taxon>
    </lineage>
</organism>
<evidence type="ECO:0000256" key="5">
    <source>
        <dbReference type="ARBA" id="ARBA00035693"/>
    </source>
</evidence>
<dbReference type="OrthoDB" id="284540at2759"/>
<dbReference type="GO" id="GO:0005813">
    <property type="term" value="C:centrosome"/>
    <property type="evidence" value="ECO:0007669"/>
    <property type="project" value="UniProtKB-SubCell"/>
</dbReference>
<evidence type="ECO:0000313" key="8">
    <source>
        <dbReference type="Proteomes" id="UP000187209"/>
    </source>
</evidence>
<dbReference type="PANTHER" id="PTHR31144:SF1">
    <property type="entry name" value="UPF0602 PROTEIN C4ORF47"/>
    <property type="match status" value="1"/>
</dbReference>
<keyword evidence="2" id="KW-0963">Cytoplasm</keyword>
<feature type="region of interest" description="Disordered" evidence="6">
    <location>
        <begin position="148"/>
        <end position="172"/>
    </location>
</feature>
<evidence type="ECO:0000256" key="1">
    <source>
        <dbReference type="ARBA" id="ARBA00004300"/>
    </source>
</evidence>
<evidence type="ECO:0000256" key="6">
    <source>
        <dbReference type="SAM" id="MobiDB-lite"/>
    </source>
</evidence>
<proteinExistence type="inferred from homology"/>